<feature type="modified residue" description="4-aspartylphosphate" evidence="15">
    <location>
        <position position="715"/>
    </location>
</feature>
<dbReference type="InterPro" id="IPR036890">
    <property type="entry name" value="HATPase_C_sf"/>
</dbReference>
<dbReference type="SUPFAM" id="SSF158472">
    <property type="entry name" value="HAMP domain-like"/>
    <property type="match status" value="1"/>
</dbReference>
<evidence type="ECO:0000256" key="5">
    <source>
        <dbReference type="ARBA" id="ARBA00022553"/>
    </source>
</evidence>
<dbReference type="PROSITE" id="PS50885">
    <property type="entry name" value="HAMP"/>
    <property type="match status" value="1"/>
</dbReference>
<dbReference type="CDD" id="cd16922">
    <property type="entry name" value="HATPase_EvgS-ArcB-TorS-like"/>
    <property type="match status" value="1"/>
</dbReference>
<dbReference type="Gene3D" id="3.40.50.2300">
    <property type="match status" value="2"/>
</dbReference>
<dbReference type="SUPFAM" id="SSF52172">
    <property type="entry name" value="CheY-like"/>
    <property type="match status" value="2"/>
</dbReference>
<dbReference type="InterPro" id="IPR004358">
    <property type="entry name" value="Sig_transdc_His_kin-like_C"/>
</dbReference>
<keyword evidence="8" id="KW-0547">Nucleotide-binding</keyword>
<dbReference type="NCBIfam" id="TIGR00229">
    <property type="entry name" value="sensory_box"/>
    <property type="match status" value="1"/>
</dbReference>
<dbReference type="SUPFAM" id="SSF47384">
    <property type="entry name" value="Homodimeric domain of signal transducing histidine kinase"/>
    <property type="match status" value="1"/>
</dbReference>
<dbReference type="InterPro" id="IPR001789">
    <property type="entry name" value="Sig_transdc_resp-reg_receiver"/>
</dbReference>
<evidence type="ECO:0000259" key="18">
    <source>
        <dbReference type="PROSITE" id="PS50110"/>
    </source>
</evidence>
<dbReference type="Pfam" id="PF00512">
    <property type="entry name" value="HisKA"/>
    <property type="match status" value="1"/>
</dbReference>
<dbReference type="RefSeq" id="WP_173803972.1">
    <property type="nucleotide sequence ID" value="NZ_JABSNM010000002.1"/>
</dbReference>
<dbReference type="PROSITE" id="PS50109">
    <property type="entry name" value="HIS_KIN"/>
    <property type="match status" value="1"/>
</dbReference>
<keyword evidence="13 16" id="KW-0472">Membrane</keyword>
<dbReference type="Pfam" id="PF17152">
    <property type="entry name" value="CHASE8"/>
    <property type="match status" value="1"/>
</dbReference>
<dbReference type="PROSITE" id="PS50110">
    <property type="entry name" value="RESPONSE_REGULATORY"/>
    <property type="match status" value="2"/>
</dbReference>
<dbReference type="PANTHER" id="PTHR45339:SF1">
    <property type="entry name" value="HYBRID SIGNAL TRANSDUCTION HISTIDINE KINASE J"/>
    <property type="match status" value="1"/>
</dbReference>
<keyword evidence="12" id="KW-0902">Two-component regulatory system</keyword>
<feature type="modified residue" description="Phosphohistidine" evidence="14">
    <location>
        <position position="1013"/>
    </location>
</feature>
<dbReference type="InterPro" id="IPR036641">
    <property type="entry name" value="HPT_dom_sf"/>
</dbReference>
<sequence>MKLLPDLTQLKTRLTLLIAVVCLFALVLQALGIAAYARLRLQGELAEDLGSITRIVADRSTAALQFGDRKVAAEMLGALKIKDSVQQAAILDAGGRLFATYRAGENGDSLPAVLQPGAPAEWQGPYLQITQPVMDDGLPIGTVLVRARFARVDGMWRSFLGFTLLIMLGVLGATLLLSRRLQRQILDPVEALTDTARRITTAQDYSLRAPPGGDDEVGNLARFFNGMLDVLQERNQALIDSNRRLSDNEAELRGVNAGLERRVHERTAELATQFALMRALLDTIPNPIFYKDTHSRFIGCNQAFEQTFGVRREQLSGQLADDLEPGIRDRLAPLRHEEAEVLAGAAHRVHQAAITFADGQVHDTLCSMTGFSNADGTSGGLIGVIVDISALKQAERDAQQARLQAEEASRMKSDFLATMSHEIRTPMNAIIGMLYLALGSELSPSQHGYLSKAQGAAHSLLAIINDILDISRIEAGRLELETTEFGLDTVLEQLKDTIGLQAEQKGIEFLIRYDVGIPQLLVGDPLRLGQVMLNLCSNAIKFTERGEVELAFRCVAASEREVTLQFSVRDTGIGIAPEIVERLFQKFTQADQSTTRRFGGTGLGLAISRQLAELMGGRLWIEDTLPGRGTTVCCTVRLGVARDAQVHGAQLTGPAVEPLRGLRVLVVDDNEVAREILAEMVRHFRIEVATAPNGPAALEMLRDGAAGRFDIVMMDWRMPQMNGDEVTRRILSNPAIAPKPKVVMVTAYGREDVLRAARLAGADAMLIKPVSPSMLLDTILTTLGRGRVLDAHRQQRVRRGYCDLRQARLLLVEDNDINREFATEILRSMNAEVDCAVNGAEAVVMVRKQAYAAVLMDIQMPVMDGIEATRRIRALGQRPDGLRRCLDMPIIAMTALAMSQDKVRSLQAGMNDHLTKPISPEQLQSVLTKWVLGGPEAGRAAAPGDPSDETLEDADLAALRHLDAAQAVRRIGGDAQAYRRQLQRFRQRHASGGAQLRQFVERGDLLHAQEHCHTLKGVCGNLGATSLFEHLGALDHDLRQGERPDVAALQRLDVLMHEVVEEIDRLDTAGGSTAPAPLAPSPVPPRRLRDCIDRLASLLQSDLGLALPVLEELRQLGGASGRAGQVGEIAARIDQFEIEEAVDLLGRLRQDLQDPA</sequence>
<evidence type="ECO:0000256" key="16">
    <source>
        <dbReference type="SAM" id="Phobius"/>
    </source>
</evidence>
<dbReference type="EMBL" id="JABSNM010000002">
    <property type="protein sequence ID" value="NRT55037.1"/>
    <property type="molecule type" value="Genomic_DNA"/>
</dbReference>
<feature type="domain" description="PAS" evidence="19">
    <location>
        <begin position="273"/>
        <end position="318"/>
    </location>
</feature>
<evidence type="ECO:0000259" key="20">
    <source>
        <dbReference type="PROSITE" id="PS50113"/>
    </source>
</evidence>
<dbReference type="SMART" id="SM00448">
    <property type="entry name" value="REC"/>
    <property type="match status" value="2"/>
</dbReference>
<keyword evidence="6" id="KW-0808">Transferase</keyword>
<dbReference type="Gene3D" id="6.10.340.10">
    <property type="match status" value="1"/>
</dbReference>
<dbReference type="CDD" id="cd06225">
    <property type="entry name" value="HAMP"/>
    <property type="match status" value="1"/>
</dbReference>
<dbReference type="SUPFAM" id="SSF47226">
    <property type="entry name" value="Histidine-containing phosphotransfer domain, HPT domain"/>
    <property type="match status" value="1"/>
</dbReference>
<comment type="caution">
    <text evidence="23">The sequence shown here is derived from an EMBL/GenBank/DDBJ whole genome shotgun (WGS) entry which is preliminary data.</text>
</comment>
<evidence type="ECO:0000256" key="12">
    <source>
        <dbReference type="ARBA" id="ARBA00023012"/>
    </source>
</evidence>
<evidence type="ECO:0000256" key="3">
    <source>
        <dbReference type="ARBA" id="ARBA00012438"/>
    </source>
</evidence>
<feature type="domain" description="Response regulatory" evidence="18">
    <location>
        <begin position="808"/>
        <end position="931"/>
    </location>
</feature>
<dbReference type="InterPro" id="IPR003661">
    <property type="entry name" value="HisK_dim/P_dom"/>
</dbReference>
<dbReference type="Pfam" id="PF00072">
    <property type="entry name" value="Response_reg"/>
    <property type="match status" value="2"/>
</dbReference>
<dbReference type="InterPro" id="IPR011006">
    <property type="entry name" value="CheY-like_superfamily"/>
</dbReference>
<dbReference type="InterPro" id="IPR003594">
    <property type="entry name" value="HATPase_dom"/>
</dbReference>
<dbReference type="InterPro" id="IPR003660">
    <property type="entry name" value="HAMP_dom"/>
</dbReference>
<protein>
    <recommendedName>
        <fullName evidence="3">histidine kinase</fullName>
        <ecNumber evidence="3">2.7.13.3</ecNumber>
    </recommendedName>
</protein>
<dbReference type="PROSITE" id="PS50112">
    <property type="entry name" value="PAS"/>
    <property type="match status" value="1"/>
</dbReference>
<organism evidence="23 24">
    <name type="scientific">Sphaerotilus uruguayifluvii</name>
    <dbReference type="NCBI Taxonomy" id="2735897"/>
    <lineage>
        <taxon>Bacteria</taxon>
        <taxon>Pseudomonadati</taxon>
        <taxon>Pseudomonadota</taxon>
        <taxon>Betaproteobacteria</taxon>
        <taxon>Burkholderiales</taxon>
        <taxon>Sphaerotilaceae</taxon>
        <taxon>Sphaerotilus</taxon>
    </lineage>
</organism>
<dbReference type="InterPro" id="IPR036097">
    <property type="entry name" value="HisK_dim/P_sf"/>
</dbReference>
<dbReference type="Gene3D" id="1.10.287.130">
    <property type="match status" value="1"/>
</dbReference>
<dbReference type="InterPro" id="IPR000700">
    <property type="entry name" value="PAS-assoc_C"/>
</dbReference>
<evidence type="ECO:0000256" key="8">
    <source>
        <dbReference type="ARBA" id="ARBA00022741"/>
    </source>
</evidence>
<dbReference type="SUPFAM" id="SSF55785">
    <property type="entry name" value="PYP-like sensor domain (PAS domain)"/>
    <property type="match status" value="1"/>
</dbReference>
<dbReference type="Proteomes" id="UP001516061">
    <property type="component" value="Unassembled WGS sequence"/>
</dbReference>
<feature type="domain" description="PAC" evidence="20">
    <location>
        <begin position="348"/>
        <end position="400"/>
    </location>
</feature>
<dbReference type="Pfam" id="PF00672">
    <property type="entry name" value="HAMP"/>
    <property type="match status" value="1"/>
</dbReference>
<feature type="domain" description="Histidine kinase" evidence="17">
    <location>
        <begin position="418"/>
        <end position="640"/>
    </location>
</feature>
<reference evidence="23 24" key="1">
    <citation type="submission" date="2020-05" db="EMBL/GenBank/DDBJ databases">
        <title>Genomic Encyclopedia of Type Strains, Phase IV (KMG-V): Genome sequencing to study the core and pangenomes of soil and plant-associated prokaryotes.</title>
        <authorList>
            <person name="Whitman W."/>
        </authorList>
    </citation>
    <scope>NUCLEOTIDE SEQUENCE [LARGE SCALE GENOMIC DNA]</scope>
    <source>
        <strain evidence="23 24">C29</strain>
    </source>
</reference>
<evidence type="ECO:0000259" key="22">
    <source>
        <dbReference type="PROSITE" id="PS50894"/>
    </source>
</evidence>
<evidence type="ECO:0000256" key="6">
    <source>
        <dbReference type="ARBA" id="ARBA00022679"/>
    </source>
</evidence>
<dbReference type="InterPro" id="IPR000014">
    <property type="entry name" value="PAS"/>
</dbReference>
<dbReference type="Pfam" id="PF02518">
    <property type="entry name" value="HATPase_c"/>
    <property type="match status" value="1"/>
</dbReference>
<dbReference type="EC" id="2.7.13.3" evidence="3"/>
<dbReference type="InterPro" id="IPR008207">
    <property type="entry name" value="Sig_transdc_His_kin_Hpt_dom"/>
</dbReference>
<dbReference type="Pfam" id="PF08448">
    <property type="entry name" value="PAS_4"/>
    <property type="match status" value="1"/>
</dbReference>
<feature type="domain" description="Response regulatory" evidence="18">
    <location>
        <begin position="663"/>
        <end position="783"/>
    </location>
</feature>
<evidence type="ECO:0000256" key="9">
    <source>
        <dbReference type="ARBA" id="ARBA00022777"/>
    </source>
</evidence>
<keyword evidence="24" id="KW-1185">Reference proteome</keyword>
<evidence type="ECO:0000256" key="7">
    <source>
        <dbReference type="ARBA" id="ARBA00022692"/>
    </source>
</evidence>
<evidence type="ECO:0000256" key="1">
    <source>
        <dbReference type="ARBA" id="ARBA00000085"/>
    </source>
</evidence>
<gene>
    <name evidence="23" type="ORF">HNQ01_000747</name>
</gene>
<keyword evidence="5 15" id="KW-0597">Phosphoprotein</keyword>
<evidence type="ECO:0000256" key="15">
    <source>
        <dbReference type="PROSITE-ProRule" id="PRU00169"/>
    </source>
</evidence>
<dbReference type="InterPro" id="IPR035965">
    <property type="entry name" value="PAS-like_dom_sf"/>
</dbReference>
<dbReference type="PRINTS" id="PR00344">
    <property type="entry name" value="BCTRLSENSOR"/>
</dbReference>
<evidence type="ECO:0000313" key="24">
    <source>
        <dbReference type="Proteomes" id="UP001516061"/>
    </source>
</evidence>
<dbReference type="SMART" id="SM00091">
    <property type="entry name" value="PAS"/>
    <property type="match status" value="1"/>
</dbReference>
<comment type="catalytic activity">
    <reaction evidence="1">
        <text>ATP + protein L-histidine = ADP + protein N-phospho-L-histidine.</text>
        <dbReference type="EC" id="2.7.13.3"/>
    </reaction>
</comment>
<keyword evidence="7 16" id="KW-0812">Transmembrane</keyword>
<evidence type="ECO:0000256" key="11">
    <source>
        <dbReference type="ARBA" id="ARBA00022989"/>
    </source>
</evidence>
<keyword evidence="9" id="KW-0418">Kinase</keyword>
<dbReference type="SMART" id="SM00387">
    <property type="entry name" value="HATPase_c"/>
    <property type="match status" value="1"/>
</dbReference>
<keyword evidence="11 16" id="KW-1133">Transmembrane helix</keyword>
<evidence type="ECO:0000313" key="23">
    <source>
        <dbReference type="EMBL" id="NRT55037.1"/>
    </source>
</evidence>
<dbReference type="InterPro" id="IPR033417">
    <property type="entry name" value="CHASE8"/>
</dbReference>
<dbReference type="SMART" id="SM00388">
    <property type="entry name" value="HisKA"/>
    <property type="match status" value="1"/>
</dbReference>
<evidence type="ECO:0000259" key="17">
    <source>
        <dbReference type="PROSITE" id="PS50109"/>
    </source>
</evidence>
<feature type="modified residue" description="4-aspartylphosphate" evidence="15">
    <location>
        <position position="857"/>
    </location>
</feature>
<dbReference type="SMART" id="SM00304">
    <property type="entry name" value="HAMP"/>
    <property type="match status" value="1"/>
</dbReference>
<dbReference type="PROSITE" id="PS50113">
    <property type="entry name" value="PAC"/>
    <property type="match status" value="1"/>
</dbReference>
<comment type="subcellular location">
    <subcellularLocation>
        <location evidence="2">Cell membrane</location>
        <topology evidence="2">Multi-pass membrane protein</topology>
    </subcellularLocation>
</comment>
<dbReference type="InterPro" id="IPR013656">
    <property type="entry name" value="PAS_4"/>
</dbReference>
<dbReference type="PANTHER" id="PTHR45339">
    <property type="entry name" value="HYBRID SIGNAL TRANSDUCTION HISTIDINE KINASE J"/>
    <property type="match status" value="1"/>
</dbReference>
<dbReference type="CDD" id="cd00082">
    <property type="entry name" value="HisKA"/>
    <property type="match status" value="1"/>
</dbReference>
<evidence type="ECO:0000256" key="13">
    <source>
        <dbReference type="ARBA" id="ARBA00023136"/>
    </source>
</evidence>
<dbReference type="InterPro" id="IPR005467">
    <property type="entry name" value="His_kinase_dom"/>
</dbReference>
<dbReference type="Pfam" id="PF01627">
    <property type="entry name" value="Hpt"/>
    <property type="match status" value="1"/>
</dbReference>
<dbReference type="Gene3D" id="1.20.120.160">
    <property type="entry name" value="HPT domain"/>
    <property type="match status" value="1"/>
</dbReference>
<dbReference type="Gene3D" id="3.30.565.10">
    <property type="entry name" value="Histidine kinase-like ATPase, C-terminal domain"/>
    <property type="match status" value="1"/>
</dbReference>
<accession>A0ABX2FYI5</accession>
<dbReference type="CDD" id="cd00130">
    <property type="entry name" value="PAS"/>
    <property type="match status" value="1"/>
</dbReference>
<dbReference type="PROSITE" id="PS50894">
    <property type="entry name" value="HPT"/>
    <property type="match status" value="1"/>
</dbReference>
<keyword evidence="10" id="KW-0067">ATP-binding</keyword>
<name>A0ABX2FYI5_9BURK</name>
<feature type="domain" description="HPt" evidence="22">
    <location>
        <begin position="974"/>
        <end position="1073"/>
    </location>
</feature>
<dbReference type="CDD" id="cd17546">
    <property type="entry name" value="REC_hyHK_CKI1_RcsC-like"/>
    <property type="match status" value="2"/>
</dbReference>
<dbReference type="Gene3D" id="3.30.450.20">
    <property type="entry name" value="PAS domain"/>
    <property type="match status" value="1"/>
</dbReference>
<feature type="transmembrane region" description="Helical" evidence="16">
    <location>
        <begin position="156"/>
        <end position="177"/>
    </location>
</feature>
<feature type="domain" description="HAMP" evidence="21">
    <location>
        <begin position="183"/>
        <end position="236"/>
    </location>
</feature>
<evidence type="ECO:0000256" key="14">
    <source>
        <dbReference type="PROSITE-ProRule" id="PRU00110"/>
    </source>
</evidence>
<evidence type="ECO:0000256" key="2">
    <source>
        <dbReference type="ARBA" id="ARBA00004651"/>
    </source>
</evidence>
<evidence type="ECO:0000256" key="10">
    <source>
        <dbReference type="ARBA" id="ARBA00022840"/>
    </source>
</evidence>
<evidence type="ECO:0000259" key="21">
    <source>
        <dbReference type="PROSITE" id="PS50885"/>
    </source>
</evidence>
<evidence type="ECO:0000256" key="4">
    <source>
        <dbReference type="ARBA" id="ARBA00022475"/>
    </source>
</evidence>
<keyword evidence="4" id="KW-1003">Cell membrane</keyword>
<dbReference type="SUPFAM" id="SSF55874">
    <property type="entry name" value="ATPase domain of HSP90 chaperone/DNA topoisomerase II/histidine kinase"/>
    <property type="match status" value="1"/>
</dbReference>
<evidence type="ECO:0000259" key="19">
    <source>
        <dbReference type="PROSITE" id="PS50112"/>
    </source>
</evidence>
<feature type="transmembrane region" description="Helical" evidence="16">
    <location>
        <begin position="14"/>
        <end position="37"/>
    </location>
</feature>
<proteinExistence type="predicted"/>